<dbReference type="HAMAP" id="MF_00272">
    <property type="entry name" value="GcvH"/>
    <property type="match status" value="1"/>
</dbReference>
<dbReference type="PROSITE" id="PS50968">
    <property type="entry name" value="BIOTINYL_LIPOYL"/>
    <property type="match status" value="1"/>
</dbReference>
<dbReference type="InterPro" id="IPR033753">
    <property type="entry name" value="GCV_H/Fam206"/>
</dbReference>
<evidence type="ECO:0000256" key="1">
    <source>
        <dbReference type="ARBA" id="ARBA00009249"/>
    </source>
</evidence>
<dbReference type="GO" id="GO:0005960">
    <property type="term" value="C:glycine cleavage complex"/>
    <property type="evidence" value="ECO:0007669"/>
    <property type="project" value="InterPro"/>
</dbReference>
<dbReference type="Gene3D" id="2.40.50.100">
    <property type="match status" value="1"/>
</dbReference>
<evidence type="ECO:0000313" key="7">
    <source>
        <dbReference type="Proteomes" id="UP000217257"/>
    </source>
</evidence>
<sequence length="129" mass="13484">MAGNIPPNLKYTEEHEWARQEGSVVVVGVTDHAQSSLGEVVYVELPKVGATLTAGKQFGVIESTKAVSDLYSPLSGKVVKVNEALLADAAAINTDPYGAGWILELEPSDSSQLAGLLDAAAYGNLVKNS</sequence>
<comment type="function">
    <text evidence="3">The glycine cleavage system catalyzes the degradation of glycine. The H protein shuttles the methylamine group of glycine from the P protein to the T protein.</text>
</comment>
<reference evidence="6 7" key="1">
    <citation type="submission" date="2017-06" db="EMBL/GenBank/DDBJ databases">
        <title>Sequencing and comparative analysis of myxobacterial genomes.</title>
        <authorList>
            <person name="Rupp O."/>
            <person name="Goesmann A."/>
            <person name="Sogaard-Andersen L."/>
        </authorList>
    </citation>
    <scope>NUCLEOTIDE SEQUENCE [LARGE SCALE GENOMIC DNA]</scope>
    <source>
        <strain evidence="6 7">DSM 52655</strain>
    </source>
</reference>
<dbReference type="CDD" id="cd06848">
    <property type="entry name" value="GCS_H"/>
    <property type="match status" value="1"/>
</dbReference>
<dbReference type="GO" id="GO:0009249">
    <property type="term" value="P:protein lipoylation"/>
    <property type="evidence" value="ECO:0007669"/>
    <property type="project" value="TreeGrafter"/>
</dbReference>
<gene>
    <name evidence="3" type="primary">gcvH</name>
    <name evidence="6" type="ORF">CYFUS_006326</name>
</gene>
<comment type="cofactor">
    <cofactor evidence="3">
        <name>(R)-lipoate</name>
        <dbReference type="ChEBI" id="CHEBI:83088"/>
    </cofactor>
    <text evidence="3">Binds 1 lipoyl cofactor covalently.</text>
</comment>
<dbReference type="Pfam" id="PF01597">
    <property type="entry name" value="GCV_H"/>
    <property type="match status" value="1"/>
</dbReference>
<dbReference type="AlphaFoldDB" id="A0A250JAB8"/>
<evidence type="ECO:0000256" key="3">
    <source>
        <dbReference type="HAMAP-Rule" id="MF_00272"/>
    </source>
</evidence>
<dbReference type="KEGG" id="cfus:CYFUS_006326"/>
<evidence type="ECO:0000259" key="5">
    <source>
        <dbReference type="PROSITE" id="PS50968"/>
    </source>
</evidence>
<evidence type="ECO:0000313" key="6">
    <source>
        <dbReference type="EMBL" id="ATB40864.1"/>
    </source>
</evidence>
<dbReference type="RefSeq" id="WP_095988665.1">
    <property type="nucleotide sequence ID" value="NZ_CP022098.1"/>
</dbReference>
<keyword evidence="2 3" id="KW-0450">Lipoyl</keyword>
<evidence type="ECO:0000256" key="2">
    <source>
        <dbReference type="ARBA" id="ARBA00022823"/>
    </source>
</evidence>
<dbReference type="SUPFAM" id="SSF51230">
    <property type="entry name" value="Single hybrid motif"/>
    <property type="match status" value="1"/>
</dbReference>
<dbReference type="GO" id="GO:0005829">
    <property type="term" value="C:cytosol"/>
    <property type="evidence" value="ECO:0007669"/>
    <property type="project" value="TreeGrafter"/>
</dbReference>
<dbReference type="PROSITE" id="PS00189">
    <property type="entry name" value="LIPOYL"/>
    <property type="match status" value="1"/>
</dbReference>
<proteinExistence type="inferred from homology"/>
<dbReference type="Proteomes" id="UP000217257">
    <property type="component" value="Chromosome"/>
</dbReference>
<name>A0A250JAB8_9BACT</name>
<dbReference type="NCBIfam" id="NF002270">
    <property type="entry name" value="PRK01202.1"/>
    <property type="match status" value="1"/>
</dbReference>
<dbReference type="NCBIfam" id="TIGR00527">
    <property type="entry name" value="gcvH"/>
    <property type="match status" value="1"/>
</dbReference>
<comment type="similarity">
    <text evidence="1 3">Belongs to the GcvH family.</text>
</comment>
<dbReference type="InterPro" id="IPR011053">
    <property type="entry name" value="Single_hybrid_motif"/>
</dbReference>
<feature type="domain" description="Lipoyl-binding" evidence="5">
    <location>
        <begin position="24"/>
        <end position="106"/>
    </location>
</feature>
<dbReference type="PANTHER" id="PTHR11715">
    <property type="entry name" value="GLYCINE CLEAVAGE SYSTEM H PROTEIN"/>
    <property type="match status" value="1"/>
</dbReference>
<dbReference type="InterPro" id="IPR002930">
    <property type="entry name" value="GCV_H"/>
</dbReference>
<feature type="modified residue" description="N6-lipoyllysine" evidence="3 4">
    <location>
        <position position="65"/>
    </location>
</feature>
<accession>A0A250JAB8</accession>
<protein>
    <recommendedName>
        <fullName evidence="3">Glycine cleavage system H protein</fullName>
    </recommendedName>
</protein>
<dbReference type="InterPro" id="IPR003016">
    <property type="entry name" value="2-oxoA_DH_lipoyl-BS"/>
</dbReference>
<dbReference type="InterPro" id="IPR000089">
    <property type="entry name" value="Biotin_lipoyl"/>
</dbReference>
<dbReference type="EMBL" id="CP022098">
    <property type="protein sequence ID" value="ATB40864.1"/>
    <property type="molecule type" value="Genomic_DNA"/>
</dbReference>
<dbReference type="GO" id="GO:0019464">
    <property type="term" value="P:glycine decarboxylation via glycine cleavage system"/>
    <property type="evidence" value="ECO:0007669"/>
    <property type="project" value="UniProtKB-UniRule"/>
</dbReference>
<comment type="subunit">
    <text evidence="3">The glycine cleavage system is composed of four proteins: P, T, L and H.</text>
</comment>
<organism evidence="6 7">
    <name type="scientific">Cystobacter fuscus</name>
    <dbReference type="NCBI Taxonomy" id="43"/>
    <lineage>
        <taxon>Bacteria</taxon>
        <taxon>Pseudomonadati</taxon>
        <taxon>Myxococcota</taxon>
        <taxon>Myxococcia</taxon>
        <taxon>Myxococcales</taxon>
        <taxon>Cystobacterineae</taxon>
        <taxon>Archangiaceae</taxon>
        <taxon>Cystobacter</taxon>
    </lineage>
</organism>
<dbReference type="PANTHER" id="PTHR11715:SF3">
    <property type="entry name" value="GLYCINE CLEAVAGE SYSTEM H PROTEIN-RELATED"/>
    <property type="match status" value="1"/>
</dbReference>
<dbReference type="InterPro" id="IPR017453">
    <property type="entry name" value="GCV_H_sub"/>
</dbReference>
<evidence type="ECO:0000256" key="4">
    <source>
        <dbReference type="PIRSR" id="PIRSR617453-50"/>
    </source>
</evidence>